<evidence type="ECO:0000313" key="2">
    <source>
        <dbReference type="EMBL" id="GKU91248.1"/>
    </source>
</evidence>
<accession>A0AAV5HRC3</accession>
<reference evidence="2 3" key="1">
    <citation type="journal article" date="2021" name="Commun. Biol.">
        <title>The genome of Shorea leprosula (Dipterocarpaceae) highlights the ecological relevance of drought in aseasonal tropical rainforests.</title>
        <authorList>
            <person name="Ng K.K.S."/>
            <person name="Kobayashi M.J."/>
            <person name="Fawcett J.A."/>
            <person name="Hatakeyama M."/>
            <person name="Paape T."/>
            <person name="Ng C.H."/>
            <person name="Ang C.C."/>
            <person name="Tnah L.H."/>
            <person name="Lee C.T."/>
            <person name="Nishiyama T."/>
            <person name="Sese J."/>
            <person name="O'Brien M.J."/>
            <person name="Copetti D."/>
            <person name="Mohd Noor M.I."/>
            <person name="Ong R.C."/>
            <person name="Putra M."/>
            <person name="Sireger I.Z."/>
            <person name="Indrioko S."/>
            <person name="Kosugi Y."/>
            <person name="Izuno A."/>
            <person name="Isagi Y."/>
            <person name="Lee S.L."/>
            <person name="Shimizu K.K."/>
        </authorList>
    </citation>
    <scope>NUCLEOTIDE SEQUENCE [LARGE SCALE GENOMIC DNA]</scope>
    <source>
        <strain evidence="2">214</strain>
    </source>
</reference>
<feature type="chain" id="PRO_5043910292" evidence="1">
    <location>
        <begin position="29"/>
        <end position="83"/>
    </location>
</feature>
<feature type="signal peptide" evidence="1">
    <location>
        <begin position="1"/>
        <end position="28"/>
    </location>
</feature>
<keyword evidence="3" id="KW-1185">Reference proteome</keyword>
<dbReference type="Proteomes" id="UP001054252">
    <property type="component" value="Unassembled WGS sequence"/>
</dbReference>
<dbReference type="AlphaFoldDB" id="A0AAV5HRC3"/>
<comment type="caution">
    <text evidence="2">The sequence shown here is derived from an EMBL/GenBank/DDBJ whole genome shotgun (WGS) entry which is preliminary data.</text>
</comment>
<organism evidence="2 3">
    <name type="scientific">Rubroshorea leprosula</name>
    <dbReference type="NCBI Taxonomy" id="152421"/>
    <lineage>
        <taxon>Eukaryota</taxon>
        <taxon>Viridiplantae</taxon>
        <taxon>Streptophyta</taxon>
        <taxon>Embryophyta</taxon>
        <taxon>Tracheophyta</taxon>
        <taxon>Spermatophyta</taxon>
        <taxon>Magnoliopsida</taxon>
        <taxon>eudicotyledons</taxon>
        <taxon>Gunneridae</taxon>
        <taxon>Pentapetalae</taxon>
        <taxon>rosids</taxon>
        <taxon>malvids</taxon>
        <taxon>Malvales</taxon>
        <taxon>Dipterocarpaceae</taxon>
        <taxon>Rubroshorea</taxon>
    </lineage>
</organism>
<evidence type="ECO:0000313" key="3">
    <source>
        <dbReference type="Proteomes" id="UP001054252"/>
    </source>
</evidence>
<gene>
    <name evidence="2" type="ORF">SLEP1_g5148</name>
</gene>
<name>A0AAV5HRC3_9ROSI</name>
<dbReference type="EMBL" id="BPVZ01000005">
    <property type="protein sequence ID" value="GKU91248.1"/>
    <property type="molecule type" value="Genomic_DNA"/>
</dbReference>
<sequence length="83" mass="9562">MANREQKAASILLLVMFLPFLMFQYKVTTRFSRSCSPACHMEVTRTRKLYVMAQDFGGGDDDYDYNNNFYRRQGDVPSPGVGH</sequence>
<proteinExistence type="predicted"/>
<protein>
    <submittedName>
        <fullName evidence="2">Uncharacterized protein</fullName>
    </submittedName>
</protein>
<keyword evidence="1" id="KW-0732">Signal</keyword>
<evidence type="ECO:0000256" key="1">
    <source>
        <dbReference type="SAM" id="SignalP"/>
    </source>
</evidence>